<dbReference type="InterPro" id="IPR011576">
    <property type="entry name" value="Pyridox_Oxase_N"/>
</dbReference>
<evidence type="ECO:0000256" key="1">
    <source>
        <dbReference type="ARBA" id="ARBA00023002"/>
    </source>
</evidence>
<evidence type="ECO:0000313" key="3">
    <source>
        <dbReference type="EMBL" id="MDQ0369699.1"/>
    </source>
</evidence>
<name>A0AAE3W582_9ACTN</name>
<dbReference type="PANTHER" id="PTHR35176">
    <property type="entry name" value="HEME OXYGENASE HI_0854-RELATED"/>
    <property type="match status" value="1"/>
</dbReference>
<dbReference type="Pfam" id="PF01243">
    <property type="entry name" value="PNPOx_N"/>
    <property type="match status" value="1"/>
</dbReference>
<keyword evidence="1" id="KW-0560">Oxidoreductase</keyword>
<keyword evidence="4" id="KW-1185">Reference proteome</keyword>
<dbReference type="RefSeq" id="WP_307245110.1">
    <property type="nucleotide sequence ID" value="NZ_JAUSUZ010000001.1"/>
</dbReference>
<evidence type="ECO:0000259" key="2">
    <source>
        <dbReference type="Pfam" id="PF01243"/>
    </source>
</evidence>
<dbReference type="PANTHER" id="PTHR35176:SF4">
    <property type="entry name" value="PYRIDOXAMINE 5'-PHOSPHATE OXIDASE-RELATED FMN-BINDING"/>
    <property type="match status" value="1"/>
</dbReference>
<evidence type="ECO:0000313" key="4">
    <source>
        <dbReference type="Proteomes" id="UP001240236"/>
    </source>
</evidence>
<feature type="domain" description="Pyridoxamine 5'-phosphate oxidase N-terminal" evidence="2">
    <location>
        <begin position="25"/>
        <end position="120"/>
    </location>
</feature>
<dbReference type="GO" id="GO:0070967">
    <property type="term" value="F:coenzyme F420 binding"/>
    <property type="evidence" value="ECO:0007669"/>
    <property type="project" value="TreeGrafter"/>
</dbReference>
<sequence length="166" mass="18211">MTLTGTHITEFSEPGSAPLPWPDAERVLTGAEMFWLSTVRTDGRPHVAPLPAMWLHGRAYFCTGAREQKAVNLAANPACALTTGTSLYRSGIDVIIEGTATVTRDEPLLTHLTTLWQSKLDWTFIVRDGAFTDPGHGNTAPVYELTPTKILAFTKAPYSQTRYTFA</sequence>
<dbReference type="GO" id="GO:0005829">
    <property type="term" value="C:cytosol"/>
    <property type="evidence" value="ECO:0007669"/>
    <property type="project" value="TreeGrafter"/>
</dbReference>
<dbReference type="AlphaFoldDB" id="A0AAE3W582"/>
<dbReference type="Proteomes" id="UP001240236">
    <property type="component" value="Unassembled WGS sequence"/>
</dbReference>
<protein>
    <submittedName>
        <fullName evidence="3">General stress protein 26</fullName>
    </submittedName>
</protein>
<gene>
    <name evidence="3" type="ORF">J2S42_006368</name>
</gene>
<accession>A0AAE3W582</accession>
<comment type="caution">
    <text evidence="3">The sequence shown here is derived from an EMBL/GenBank/DDBJ whole genome shotgun (WGS) entry which is preliminary data.</text>
</comment>
<dbReference type="InterPro" id="IPR012349">
    <property type="entry name" value="Split_barrel_FMN-bd"/>
</dbReference>
<dbReference type="SUPFAM" id="SSF50475">
    <property type="entry name" value="FMN-binding split barrel"/>
    <property type="match status" value="1"/>
</dbReference>
<dbReference type="InterPro" id="IPR052019">
    <property type="entry name" value="F420H2_bilvrd_red/Heme_oxyg"/>
</dbReference>
<dbReference type="Gene3D" id="2.30.110.10">
    <property type="entry name" value="Electron Transport, Fmn-binding Protein, Chain A"/>
    <property type="match status" value="1"/>
</dbReference>
<organism evidence="3 4">
    <name type="scientific">Catenuloplanes indicus</name>
    <dbReference type="NCBI Taxonomy" id="137267"/>
    <lineage>
        <taxon>Bacteria</taxon>
        <taxon>Bacillati</taxon>
        <taxon>Actinomycetota</taxon>
        <taxon>Actinomycetes</taxon>
        <taxon>Micromonosporales</taxon>
        <taxon>Micromonosporaceae</taxon>
        <taxon>Catenuloplanes</taxon>
    </lineage>
</organism>
<proteinExistence type="predicted"/>
<dbReference type="EMBL" id="JAUSUZ010000001">
    <property type="protein sequence ID" value="MDQ0369699.1"/>
    <property type="molecule type" value="Genomic_DNA"/>
</dbReference>
<reference evidence="3 4" key="1">
    <citation type="submission" date="2023-07" db="EMBL/GenBank/DDBJ databases">
        <title>Sequencing the genomes of 1000 actinobacteria strains.</title>
        <authorList>
            <person name="Klenk H.-P."/>
        </authorList>
    </citation>
    <scope>NUCLEOTIDE SEQUENCE [LARGE SCALE GENOMIC DNA]</scope>
    <source>
        <strain evidence="3 4">DSM 44709</strain>
    </source>
</reference>
<dbReference type="GO" id="GO:0016627">
    <property type="term" value="F:oxidoreductase activity, acting on the CH-CH group of donors"/>
    <property type="evidence" value="ECO:0007669"/>
    <property type="project" value="TreeGrafter"/>
</dbReference>